<organism evidence="2 3">
    <name type="scientific">Xylocopa violacea</name>
    <name type="common">Violet carpenter bee</name>
    <name type="synonym">Apis violacea</name>
    <dbReference type="NCBI Taxonomy" id="135666"/>
    <lineage>
        <taxon>Eukaryota</taxon>
        <taxon>Metazoa</taxon>
        <taxon>Ecdysozoa</taxon>
        <taxon>Arthropoda</taxon>
        <taxon>Hexapoda</taxon>
        <taxon>Insecta</taxon>
        <taxon>Pterygota</taxon>
        <taxon>Neoptera</taxon>
        <taxon>Endopterygota</taxon>
        <taxon>Hymenoptera</taxon>
        <taxon>Apocrita</taxon>
        <taxon>Aculeata</taxon>
        <taxon>Apoidea</taxon>
        <taxon>Anthophila</taxon>
        <taxon>Apidae</taxon>
        <taxon>Xylocopa</taxon>
        <taxon>Xylocopa</taxon>
    </lineage>
</organism>
<evidence type="ECO:0000256" key="1">
    <source>
        <dbReference type="SAM" id="SignalP"/>
    </source>
</evidence>
<protein>
    <submittedName>
        <fullName evidence="2">Uncharacterized protein</fullName>
    </submittedName>
</protein>
<evidence type="ECO:0000313" key="2">
    <source>
        <dbReference type="EMBL" id="CAL7946726.1"/>
    </source>
</evidence>
<feature type="chain" id="PRO_5046143000" evidence="1">
    <location>
        <begin position="31"/>
        <end position="366"/>
    </location>
</feature>
<name>A0ABP1P3Q7_XYLVO</name>
<sequence>MFEDATAIRNERKTILLAICCALLLSLVASNISEECEISETTTTTTTINCRCTSNEVNNRSAIRFDGTQRSSNLRLCLQEFSLPEGYNYENVTNLRIASCSFANLHFSSLTEANRITEIVVQNISERLIFELFLASRRMKRVKLSKIRSVPSITRDTFLGLNSIESFEIEDTRIDSFEERFTDVAIRRFSMINVTIERIDELNFSGKGETLRIENSRFENVHGSLNFAYFSTVEIVRSNFQLQKPGLVLIEGDVVYMEDCMFSNSSANVVAADSIKISGTCAAGKSSMRLSSNNIESLNNRLPTEIVYTTNKLRATERFFNRNNTVCIAGNCNCPKSNGQPKRFKDAFPANVLRFLLPIAILLSTC</sequence>
<feature type="signal peptide" evidence="1">
    <location>
        <begin position="1"/>
        <end position="30"/>
    </location>
</feature>
<proteinExistence type="predicted"/>
<keyword evidence="1" id="KW-0732">Signal</keyword>
<keyword evidence="3" id="KW-1185">Reference proteome</keyword>
<dbReference type="Proteomes" id="UP001642520">
    <property type="component" value="Unassembled WGS sequence"/>
</dbReference>
<comment type="caution">
    <text evidence="2">The sequence shown here is derived from an EMBL/GenBank/DDBJ whole genome shotgun (WGS) entry which is preliminary data.</text>
</comment>
<evidence type="ECO:0000313" key="3">
    <source>
        <dbReference type="Proteomes" id="UP001642520"/>
    </source>
</evidence>
<dbReference type="EMBL" id="CAXAJV020001294">
    <property type="protein sequence ID" value="CAL7946726.1"/>
    <property type="molecule type" value="Genomic_DNA"/>
</dbReference>
<gene>
    <name evidence="2" type="ORF">XYLVIOL_LOCUS7927</name>
</gene>
<reference evidence="2 3" key="1">
    <citation type="submission" date="2024-08" db="EMBL/GenBank/DDBJ databases">
        <authorList>
            <person name="Will J Nash"/>
            <person name="Angela Man"/>
            <person name="Seanna McTaggart"/>
            <person name="Kendall Baker"/>
            <person name="Tom Barker"/>
            <person name="Leah Catchpole"/>
            <person name="Alex Durrant"/>
            <person name="Karim Gharbi"/>
            <person name="Naomi Irish"/>
            <person name="Gemy Kaithakottil"/>
            <person name="Debby Ku"/>
            <person name="Aaliyah Providence"/>
            <person name="Felix Shaw"/>
            <person name="David Swarbreck"/>
            <person name="Chris Watkins"/>
            <person name="Ann M. McCartney"/>
            <person name="Giulio Formenti"/>
            <person name="Alice Mouton"/>
            <person name="Noel Vella"/>
            <person name="Bjorn M von Reumont"/>
            <person name="Adriana Vella"/>
            <person name="Wilfried Haerty"/>
        </authorList>
    </citation>
    <scope>NUCLEOTIDE SEQUENCE [LARGE SCALE GENOMIC DNA]</scope>
</reference>
<accession>A0ABP1P3Q7</accession>